<dbReference type="Proteomes" id="UP001497623">
    <property type="component" value="Unassembled WGS sequence"/>
</dbReference>
<feature type="non-terminal residue" evidence="2">
    <location>
        <position position="1"/>
    </location>
</feature>
<reference evidence="2 3" key="1">
    <citation type="submission" date="2024-05" db="EMBL/GenBank/DDBJ databases">
        <authorList>
            <person name="Wallberg A."/>
        </authorList>
    </citation>
    <scope>NUCLEOTIDE SEQUENCE [LARGE SCALE GENOMIC DNA]</scope>
</reference>
<feature type="region of interest" description="Disordered" evidence="1">
    <location>
        <begin position="194"/>
        <end position="216"/>
    </location>
</feature>
<dbReference type="EMBL" id="CAXKWB010105366">
    <property type="protein sequence ID" value="CAL4228181.1"/>
    <property type="molecule type" value="Genomic_DNA"/>
</dbReference>
<feature type="region of interest" description="Disordered" evidence="1">
    <location>
        <begin position="1"/>
        <end position="42"/>
    </location>
</feature>
<evidence type="ECO:0000313" key="3">
    <source>
        <dbReference type="Proteomes" id="UP001497623"/>
    </source>
</evidence>
<proteinExistence type="predicted"/>
<name>A0AAV2SNK2_MEGNR</name>
<evidence type="ECO:0000256" key="1">
    <source>
        <dbReference type="SAM" id="MobiDB-lite"/>
    </source>
</evidence>
<feature type="compositionally biased region" description="Basic and acidic residues" evidence="1">
    <location>
        <begin position="12"/>
        <end position="30"/>
    </location>
</feature>
<gene>
    <name evidence="2" type="ORF">MNOR_LOCUS39587</name>
</gene>
<keyword evidence="3" id="KW-1185">Reference proteome</keyword>
<organism evidence="2 3">
    <name type="scientific">Meganyctiphanes norvegica</name>
    <name type="common">Northern krill</name>
    <name type="synonym">Thysanopoda norvegica</name>
    <dbReference type="NCBI Taxonomy" id="48144"/>
    <lineage>
        <taxon>Eukaryota</taxon>
        <taxon>Metazoa</taxon>
        <taxon>Ecdysozoa</taxon>
        <taxon>Arthropoda</taxon>
        <taxon>Crustacea</taxon>
        <taxon>Multicrustacea</taxon>
        <taxon>Malacostraca</taxon>
        <taxon>Eumalacostraca</taxon>
        <taxon>Eucarida</taxon>
        <taxon>Euphausiacea</taxon>
        <taxon>Euphausiidae</taxon>
        <taxon>Meganyctiphanes</taxon>
    </lineage>
</organism>
<feature type="compositionally biased region" description="Basic and acidic residues" evidence="1">
    <location>
        <begin position="194"/>
        <end position="215"/>
    </location>
</feature>
<sequence length="513" mass="59394">APKYPKKRASKPAKELRSERSKSRSKKSDSDSQVQAEEAGGHITDVVNARQLRAEARTLARDSLVYERESDNVDNSLESNRQFLIMAEDAPEHHAARAASESWLLSLANFREVFDLLEAQLTQEVVDWKMSETVAILKHWCGTLTVQRDDMTTKASACPPSEAKTNLNIHINDNYKYEVNLKARTSVAERFMERRRQNNREINEAPAGERDRNRSGDSYLTRLSLDNFTGDLTKYEEWQRNTKSLIANITDENIKVRRIRDCLSGQAKLYAGDTGVHLLTENAMWEFLDKRYKDQWAGNLEIGNRMLNLFRNPITTINDLVTIEDKLYNIYLKAVQRGYSMEQLVTTLFLAALPDPVSIEIVREVKTERPHQHIFTWADLGNHPFSIIQNLSKHHELSDPLDLLIFNNCTMIKTKQGENRNNNHWKNFKHRERNLCTFCSRAHKTSLCIEYPTIDKRKKRLKELHVELCYSCLTVHDKPCKTFDKQTVCDNFMGRCCGGFLHRRYLCPEIGIQ</sequence>
<feature type="compositionally biased region" description="Basic residues" evidence="1">
    <location>
        <begin position="1"/>
        <end position="11"/>
    </location>
</feature>
<evidence type="ECO:0000313" key="2">
    <source>
        <dbReference type="EMBL" id="CAL4228181.1"/>
    </source>
</evidence>
<comment type="caution">
    <text evidence="2">The sequence shown here is derived from an EMBL/GenBank/DDBJ whole genome shotgun (WGS) entry which is preliminary data.</text>
</comment>
<dbReference type="AlphaFoldDB" id="A0AAV2SNK2"/>
<accession>A0AAV2SNK2</accession>
<protein>
    <submittedName>
        <fullName evidence="2">Uncharacterized protein</fullName>
    </submittedName>
</protein>